<gene>
    <name evidence="3" type="ORF">A3E89_01185</name>
</gene>
<feature type="coiled-coil region" evidence="1">
    <location>
        <begin position="137"/>
        <end position="178"/>
    </location>
</feature>
<accession>A0A1F5EP53</accession>
<comment type="caution">
    <text evidence="3">The sequence shown here is derived from an EMBL/GenBank/DDBJ whole genome shotgun (WGS) entry which is preliminary data.</text>
</comment>
<organism evidence="3 4">
    <name type="scientific">Candidatus Campbellbacteria bacterium RIFCSPHIGHO2_12_FULL_35_10</name>
    <dbReference type="NCBI Taxonomy" id="1797578"/>
    <lineage>
        <taxon>Bacteria</taxon>
        <taxon>Candidatus Campbelliibacteriota</taxon>
    </lineage>
</organism>
<dbReference type="Pfam" id="PF18915">
    <property type="entry name" value="DUF5667"/>
    <property type="match status" value="1"/>
</dbReference>
<dbReference type="EMBL" id="MFAA01000017">
    <property type="protein sequence ID" value="OGD69026.1"/>
    <property type="molecule type" value="Genomic_DNA"/>
</dbReference>
<proteinExistence type="predicted"/>
<name>A0A1F5EP53_9BACT</name>
<keyword evidence="1" id="KW-0175">Coiled coil</keyword>
<feature type="coiled-coil region" evidence="1">
    <location>
        <begin position="44"/>
        <end position="71"/>
    </location>
</feature>
<reference evidence="3 4" key="1">
    <citation type="journal article" date="2016" name="Nat. Commun.">
        <title>Thousands of microbial genomes shed light on interconnected biogeochemical processes in an aquifer system.</title>
        <authorList>
            <person name="Anantharaman K."/>
            <person name="Brown C.T."/>
            <person name="Hug L.A."/>
            <person name="Sharon I."/>
            <person name="Castelle C.J."/>
            <person name="Probst A.J."/>
            <person name="Thomas B.C."/>
            <person name="Singh A."/>
            <person name="Wilkins M.J."/>
            <person name="Karaoz U."/>
            <person name="Brodie E.L."/>
            <person name="Williams K.H."/>
            <person name="Hubbard S.S."/>
            <person name="Banfield J.F."/>
        </authorList>
    </citation>
    <scope>NUCLEOTIDE SEQUENCE [LARGE SCALE GENOMIC DNA]</scope>
</reference>
<evidence type="ECO:0000313" key="4">
    <source>
        <dbReference type="Proteomes" id="UP000185891"/>
    </source>
</evidence>
<evidence type="ECO:0000313" key="3">
    <source>
        <dbReference type="EMBL" id="OGD69026.1"/>
    </source>
</evidence>
<dbReference type="InterPro" id="IPR043725">
    <property type="entry name" value="DUF5667"/>
</dbReference>
<dbReference type="Proteomes" id="UP000185891">
    <property type="component" value="Unassembled WGS sequence"/>
</dbReference>
<evidence type="ECO:0000256" key="1">
    <source>
        <dbReference type="SAM" id="Coils"/>
    </source>
</evidence>
<evidence type="ECO:0000259" key="2">
    <source>
        <dbReference type="Pfam" id="PF18915"/>
    </source>
</evidence>
<feature type="domain" description="DUF5667" evidence="2">
    <location>
        <begin position="18"/>
        <end position="128"/>
    </location>
</feature>
<sequence length="384" mass="42959">MISLIAPVFVSAGTINAGITPDSYWYLFDKAIDKVEIVFTFGSEKKVKKILEKAEERLAEAQALAEDKKFEDVDSLLKDYGEGIINAGEKTEKIKDGEKSSLVLSTIEETTLKHQEVLNDILKSVPEEIKEKIQKIIDEVVTAQNALESKLNVLQKENEELKKEIETLKQETQEIIKADTVPVVIKTPVVDRGIKLYVEAYGSDVKLSWQVSGVDVSKGFKLLEGYSEDLTYPGNSATYLDASKTYYKKQSVGGKVMYYRICAYTGNGCGAYSNTVKIWIPETSVKEIPVQTGEVKSVTLYSADGRVKWITDGYSEQGFKVVWSLNSEPTYPTRSEDKYLYFSDPVIKTTTLEPFAGSGKYYVRVCEYLGGKCGIYSNQVEIQL</sequence>
<dbReference type="AlphaFoldDB" id="A0A1F5EP53"/>
<protein>
    <recommendedName>
        <fullName evidence="2">DUF5667 domain-containing protein</fullName>
    </recommendedName>
</protein>